<organism evidence="3 4">
    <name type="scientific">Microbacterium terrae</name>
    <dbReference type="NCBI Taxonomy" id="69369"/>
    <lineage>
        <taxon>Bacteria</taxon>
        <taxon>Bacillati</taxon>
        <taxon>Actinomycetota</taxon>
        <taxon>Actinomycetes</taxon>
        <taxon>Micrococcales</taxon>
        <taxon>Microbacteriaceae</taxon>
        <taxon>Microbacterium</taxon>
    </lineage>
</organism>
<dbReference type="STRING" id="92835.RS81_03483"/>
<evidence type="ECO:0000313" key="4">
    <source>
        <dbReference type="Proteomes" id="UP000033956"/>
    </source>
</evidence>
<dbReference type="Pfam" id="PF00106">
    <property type="entry name" value="adh_short"/>
    <property type="match status" value="1"/>
</dbReference>
<dbReference type="PATRIC" id="fig|92835.4.peg.3520"/>
<dbReference type="InterPro" id="IPR002347">
    <property type="entry name" value="SDR_fam"/>
</dbReference>
<comment type="caution">
    <text evidence="3">The sequence shown here is derived from an EMBL/GenBank/DDBJ whole genome shotgun (WGS) entry which is preliminary data.</text>
</comment>
<name>A0A0M2H133_9MICO</name>
<dbReference type="Gene3D" id="3.40.50.720">
    <property type="entry name" value="NAD(P)-binding Rossmann-like Domain"/>
    <property type="match status" value="1"/>
</dbReference>
<dbReference type="GO" id="GO:0004316">
    <property type="term" value="F:3-oxoacyl-[acyl-carrier-protein] reductase (NADPH) activity"/>
    <property type="evidence" value="ECO:0007669"/>
    <property type="project" value="UniProtKB-EC"/>
</dbReference>
<dbReference type="PANTHER" id="PTHR24320">
    <property type="entry name" value="RETINOL DEHYDROGENASE"/>
    <property type="match status" value="1"/>
</dbReference>
<keyword evidence="2 3" id="KW-0560">Oxidoreductase</keyword>
<accession>A0A0M2H133</accession>
<sequence length="308" mass="32460">MTSQPSLHDFDDRTALVTGASSGVGLEIARALAAAGARVIMPVRSRARGDAAIARIRETVPDAAVELRDLDLTRLESVAAVAEELIAEEDPIDLLVLNAGIVLLGDPVRHVTPDGFEAHFQTNFLGHYALTRALLPLLRSSRTRVAVQCSLAAARGHVPWRDLQSTERYAPLRAYASSKMLLGLFAVELARRSAADHWGLAVNLCHPGVVPDTGIAPAIREKQGTGAGARLAARLGHSPASAARTALAALRAEYGTAEIVGPRMFAPAGAFGMSGPPREQRPFHTLTDRSDGARAWGTGEALAVGAVV</sequence>
<keyword evidence="4" id="KW-1185">Reference proteome</keyword>
<dbReference type="RefSeq" id="WP_045277333.1">
    <property type="nucleotide sequence ID" value="NZ_BAAAUP010000002.1"/>
</dbReference>
<dbReference type="PANTHER" id="PTHR24320:SF148">
    <property type="entry name" value="NAD(P)-BINDING ROSSMANN-FOLD SUPERFAMILY PROTEIN"/>
    <property type="match status" value="1"/>
</dbReference>
<dbReference type="PRINTS" id="PR00081">
    <property type="entry name" value="GDHRDH"/>
</dbReference>
<dbReference type="SUPFAM" id="SSF51735">
    <property type="entry name" value="NAD(P)-binding Rossmann-fold domains"/>
    <property type="match status" value="1"/>
</dbReference>
<proteinExistence type="inferred from homology"/>
<dbReference type="EC" id="1.1.1.100" evidence="3"/>
<dbReference type="InterPro" id="IPR036291">
    <property type="entry name" value="NAD(P)-bd_dom_sf"/>
</dbReference>
<dbReference type="EMBL" id="JYIZ01000057">
    <property type="protein sequence ID" value="KJL37725.1"/>
    <property type="molecule type" value="Genomic_DNA"/>
</dbReference>
<protein>
    <submittedName>
        <fullName evidence="3">3-oxoacyl-[acyl-carrier-protein] reductase FabG</fullName>
        <ecNumber evidence="3">1.1.1.100</ecNumber>
    </submittedName>
</protein>
<comment type="similarity">
    <text evidence="1">Belongs to the short-chain dehydrogenases/reductases (SDR) family.</text>
</comment>
<dbReference type="OrthoDB" id="4577644at2"/>
<dbReference type="Proteomes" id="UP000033956">
    <property type="component" value="Unassembled WGS sequence"/>
</dbReference>
<evidence type="ECO:0000256" key="1">
    <source>
        <dbReference type="ARBA" id="ARBA00006484"/>
    </source>
</evidence>
<evidence type="ECO:0000313" key="3">
    <source>
        <dbReference type="EMBL" id="KJL37725.1"/>
    </source>
</evidence>
<dbReference type="AlphaFoldDB" id="A0A0M2H133"/>
<reference evidence="3 4" key="1">
    <citation type="submission" date="2015-02" db="EMBL/GenBank/DDBJ databases">
        <title>Draft genome sequences of ten Microbacterium spp. with emphasis on heavy metal contaminated environments.</title>
        <authorList>
            <person name="Corretto E."/>
        </authorList>
    </citation>
    <scope>NUCLEOTIDE SEQUENCE [LARGE SCALE GENOMIC DNA]</scope>
    <source>
        <strain evidence="3 4">DSM 12510</strain>
    </source>
</reference>
<evidence type="ECO:0000256" key="2">
    <source>
        <dbReference type="ARBA" id="ARBA00023002"/>
    </source>
</evidence>
<gene>
    <name evidence="3" type="primary">fabG_7</name>
    <name evidence="3" type="ORF">RS81_03483</name>
</gene>